<comment type="caution">
    <text evidence="4">The sequence shown here is derived from an EMBL/GenBank/DDBJ whole genome shotgun (WGS) entry which is preliminary data.</text>
</comment>
<organism evidence="4 5">
    <name type="scientific">Streptomyces chiangmaiensis</name>
    <dbReference type="NCBI Taxonomy" id="766497"/>
    <lineage>
        <taxon>Bacteria</taxon>
        <taxon>Bacillati</taxon>
        <taxon>Actinomycetota</taxon>
        <taxon>Actinomycetes</taxon>
        <taxon>Kitasatosporales</taxon>
        <taxon>Streptomycetaceae</taxon>
        <taxon>Streptomyces</taxon>
    </lineage>
</organism>
<dbReference type="RefSeq" id="WP_329512063.1">
    <property type="nucleotide sequence ID" value="NZ_BAAAYZ010000046.1"/>
</dbReference>
<dbReference type="NCBIfam" id="TIGR03943">
    <property type="entry name" value="TIGR03943 family putative permease subunit"/>
    <property type="match status" value="1"/>
</dbReference>
<evidence type="ECO:0000313" key="4">
    <source>
        <dbReference type="EMBL" id="MED7827690.1"/>
    </source>
</evidence>
<keyword evidence="2" id="KW-0472">Membrane</keyword>
<reference evidence="4" key="1">
    <citation type="submission" date="2024-01" db="EMBL/GenBank/DDBJ databases">
        <title>First draft genome sequence data of TA4-1, the type strain of Gram-positive actinobacterium Streptomyces chiangmaiensis.</title>
        <authorList>
            <person name="Yasawong M."/>
            <person name="Nantapong N."/>
        </authorList>
    </citation>
    <scope>NUCLEOTIDE SEQUENCE</scope>
    <source>
        <strain evidence="4">TA4-1</strain>
    </source>
</reference>
<feature type="transmembrane region" description="Helical" evidence="2">
    <location>
        <begin position="38"/>
        <end position="55"/>
    </location>
</feature>
<feature type="region of interest" description="Disordered" evidence="1">
    <location>
        <begin position="62"/>
        <end position="93"/>
    </location>
</feature>
<evidence type="ECO:0000256" key="2">
    <source>
        <dbReference type="SAM" id="Phobius"/>
    </source>
</evidence>
<evidence type="ECO:0000313" key="5">
    <source>
        <dbReference type="Proteomes" id="UP001333996"/>
    </source>
</evidence>
<sequence>MKRPVQVVLLVLGGLGLLRVSLFTDLYLRYVKEDLRPMLIVSGALLLLLGVADAVSQWSSHRRETHAERREHGGHHDGPGHDGDDGEGHGHHHSTVPRPAWLLFLPVLSLLFYAPPALGAYTASREAPKAVAEQEDFDPLPATSPVEMTLTAFIARVQQDRERAIKGRSVRMTGFVTPDKQGGGWYLTRIIFSCCAADAQPVKVRMYGSAALPANTWVVVTGTWHPGGTLGTNSAPVALDAHGVERITRPVNANTDELPLTASR</sequence>
<dbReference type="Pfam" id="PF21537">
    <property type="entry name" value="DUF1980_C"/>
    <property type="match status" value="1"/>
</dbReference>
<dbReference type="InterPro" id="IPR048447">
    <property type="entry name" value="DUF1980_C"/>
</dbReference>
<evidence type="ECO:0000256" key="1">
    <source>
        <dbReference type="SAM" id="MobiDB-lite"/>
    </source>
</evidence>
<proteinExistence type="predicted"/>
<protein>
    <submittedName>
        <fullName evidence="4">TIGR03943 family protein</fullName>
    </submittedName>
</protein>
<feature type="domain" description="DUF1980" evidence="3">
    <location>
        <begin position="165"/>
        <end position="250"/>
    </location>
</feature>
<feature type="compositionally biased region" description="Basic and acidic residues" evidence="1">
    <location>
        <begin position="62"/>
        <end position="89"/>
    </location>
</feature>
<keyword evidence="2" id="KW-0812">Transmembrane</keyword>
<evidence type="ECO:0000259" key="3">
    <source>
        <dbReference type="Pfam" id="PF21537"/>
    </source>
</evidence>
<keyword evidence="2" id="KW-1133">Transmembrane helix</keyword>
<name>A0ABU7FUB6_9ACTN</name>
<accession>A0ABU7FUB6</accession>
<feature type="transmembrane region" description="Helical" evidence="2">
    <location>
        <begin position="100"/>
        <end position="121"/>
    </location>
</feature>
<dbReference type="InterPro" id="IPR015402">
    <property type="entry name" value="DUF1980"/>
</dbReference>
<gene>
    <name evidence="4" type="ORF">VXC91_38825</name>
</gene>
<dbReference type="EMBL" id="JAYWVC010000258">
    <property type="protein sequence ID" value="MED7827690.1"/>
    <property type="molecule type" value="Genomic_DNA"/>
</dbReference>
<dbReference type="Proteomes" id="UP001333996">
    <property type="component" value="Unassembled WGS sequence"/>
</dbReference>
<keyword evidence="5" id="KW-1185">Reference proteome</keyword>